<accession>A0A7I9XU83</accession>
<evidence type="ECO:0000313" key="3">
    <source>
        <dbReference type="Proteomes" id="UP000465361"/>
    </source>
</evidence>
<evidence type="ECO:0000256" key="1">
    <source>
        <dbReference type="SAM" id="MobiDB-lite"/>
    </source>
</evidence>
<dbReference type="EMBL" id="BLKW01000002">
    <property type="protein sequence ID" value="GFG73562.1"/>
    <property type="molecule type" value="Genomic_DNA"/>
</dbReference>
<proteinExistence type="predicted"/>
<reference evidence="2 3" key="1">
    <citation type="journal article" date="2019" name="Emerg. Microbes Infect.">
        <title>Comprehensive subspecies identification of 175 nontuberculous mycobacteria species based on 7547 genomic profiles.</title>
        <authorList>
            <person name="Matsumoto Y."/>
            <person name="Kinjo T."/>
            <person name="Motooka D."/>
            <person name="Nabeya D."/>
            <person name="Jung N."/>
            <person name="Uechi K."/>
            <person name="Horii T."/>
            <person name="Iida T."/>
            <person name="Fujita J."/>
            <person name="Nakamura S."/>
        </authorList>
    </citation>
    <scope>NUCLEOTIDE SEQUENCE [LARGE SCALE GENOMIC DNA]</scope>
    <source>
        <strain evidence="2 3">JCM 17322</strain>
    </source>
</reference>
<gene>
    <name evidence="2" type="ORF">MBOT_09270</name>
</gene>
<evidence type="ECO:0000313" key="2">
    <source>
        <dbReference type="EMBL" id="GFG73562.1"/>
    </source>
</evidence>
<dbReference type="Proteomes" id="UP000465361">
    <property type="component" value="Unassembled WGS sequence"/>
</dbReference>
<protein>
    <submittedName>
        <fullName evidence="2">Uncharacterized protein</fullName>
    </submittedName>
</protein>
<comment type="caution">
    <text evidence="2">The sequence shown here is derived from an EMBL/GenBank/DDBJ whole genome shotgun (WGS) entry which is preliminary data.</text>
</comment>
<dbReference type="AlphaFoldDB" id="A0A7I9XU83"/>
<name>A0A7I9XU83_9MYCO</name>
<organism evidence="2 3">
    <name type="scientific">Mycobacterium botniense</name>
    <dbReference type="NCBI Taxonomy" id="84962"/>
    <lineage>
        <taxon>Bacteria</taxon>
        <taxon>Bacillati</taxon>
        <taxon>Actinomycetota</taxon>
        <taxon>Actinomycetes</taxon>
        <taxon>Mycobacteriales</taxon>
        <taxon>Mycobacteriaceae</taxon>
        <taxon>Mycobacterium</taxon>
    </lineage>
</organism>
<keyword evidence="3" id="KW-1185">Reference proteome</keyword>
<feature type="region of interest" description="Disordered" evidence="1">
    <location>
        <begin position="27"/>
        <end position="61"/>
    </location>
</feature>
<sequence>MRNWFAAVTLCGNGIERRMLVRVRREREPGANPGLSRSGMQERPPSGALVRGRCLGLGSDG</sequence>